<keyword evidence="2" id="KW-1185">Reference proteome</keyword>
<comment type="caution">
    <text evidence="1">The sequence shown here is derived from an EMBL/GenBank/DDBJ whole genome shotgun (WGS) entry which is preliminary data.</text>
</comment>
<protein>
    <submittedName>
        <fullName evidence="1">Uncharacterized protein</fullName>
    </submittedName>
</protein>
<dbReference type="Proteomes" id="UP000295547">
    <property type="component" value="Unassembled WGS sequence"/>
</dbReference>
<gene>
    <name evidence="1" type="ORF">EV130_111226</name>
</gene>
<dbReference type="AlphaFoldDB" id="A0A4R3QJS5"/>
<name>A0A4R3QJS5_9HYPH</name>
<reference evidence="1 2" key="1">
    <citation type="submission" date="2019-03" db="EMBL/GenBank/DDBJ databases">
        <title>Genomic Encyclopedia of Type Strains, Phase IV (KMG-V): Genome sequencing to study the core and pangenomes of soil and plant-associated prokaryotes.</title>
        <authorList>
            <person name="Whitman W."/>
        </authorList>
    </citation>
    <scope>NUCLEOTIDE SEQUENCE [LARGE SCALE GENOMIC DNA]</scope>
    <source>
        <strain evidence="1 2">Gr42</strain>
    </source>
</reference>
<accession>A0A4R3QJS5</accession>
<organism evidence="1 2">
    <name type="scientific">Rhizobium azibense</name>
    <dbReference type="NCBI Taxonomy" id="1136135"/>
    <lineage>
        <taxon>Bacteria</taxon>
        <taxon>Pseudomonadati</taxon>
        <taxon>Pseudomonadota</taxon>
        <taxon>Alphaproteobacteria</taxon>
        <taxon>Hyphomicrobiales</taxon>
        <taxon>Rhizobiaceae</taxon>
        <taxon>Rhizobium/Agrobacterium group</taxon>
        <taxon>Rhizobium</taxon>
    </lineage>
</organism>
<evidence type="ECO:0000313" key="2">
    <source>
        <dbReference type="Proteomes" id="UP000295547"/>
    </source>
</evidence>
<proteinExistence type="predicted"/>
<evidence type="ECO:0000313" key="1">
    <source>
        <dbReference type="EMBL" id="TCU21369.1"/>
    </source>
</evidence>
<sequence length="93" mass="10449">MADYRIACRDEIKASGTCTSEYVHRQTYSSSKGSQGHIHNPFNRKSAFRAITEVILQPLFGNDGLWVALLLFQSARSIAFRLMLPKLAAATFR</sequence>
<dbReference type="EMBL" id="SMBJ01000011">
    <property type="protein sequence ID" value="TCU21369.1"/>
    <property type="molecule type" value="Genomic_DNA"/>
</dbReference>
<dbReference type="OrthoDB" id="9789527at2"/>